<keyword evidence="2" id="KW-1185">Reference proteome</keyword>
<proteinExistence type="predicted"/>
<dbReference type="Proteomes" id="UP000326678">
    <property type="component" value="Chromosome Gxm1"/>
</dbReference>
<organism evidence="1 2">
    <name type="scientific">Nostoc sphaeroides CCNUC1</name>
    <dbReference type="NCBI Taxonomy" id="2653204"/>
    <lineage>
        <taxon>Bacteria</taxon>
        <taxon>Bacillati</taxon>
        <taxon>Cyanobacteriota</taxon>
        <taxon>Cyanophyceae</taxon>
        <taxon>Nostocales</taxon>
        <taxon>Nostocaceae</taxon>
        <taxon>Nostoc</taxon>
    </lineage>
</organism>
<evidence type="ECO:0000313" key="1">
    <source>
        <dbReference type="EMBL" id="QFS47443.1"/>
    </source>
</evidence>
<gene>
    <name evidence="1" type="ORF">GXM_04935</name>
</gene>
<accession>A0A5P8W3Z8</accession>
<protein>
    <submittedName>
        <fullName evidence="1">Uncharacterized protein</fullName>
    </submittedName>
</protein>
<dbReference type="KEGG" id="nsh:GXM_04935"/>
<evidence type="ECO:0000313" key="2">
    <source>
        <dbReference type="Proteomes" id="UP000326678"/>
    </source>
</evidence>
<sequence length="51" mass="5974">MEMQNLDASLYVLTVKVFSVIDFHYPIFADTETIVAKYCSNIIRMLRRMEG</sequence>
<name>A0A5P8W3Z8_9NOSO</name>
<dbReference type="EMBL" id="CP045226">
    <property type="protein sequence ID" value="QFS47443.1"/>
    <property type="molecule type" value="Genomic_DNA"/>
</dbReference>
<reference evidence="1 2" key="1">
    <citation type="submission" date="2019-10" db="EMBL/GenBank/DDBJ databases">
        <title>Genomic and transcriptomic insights into the perfect genentic adaptation of a filamentous nitrogen-fixing cyanobacterium to rice fields.</title>
        <authorList>
            <person name="Chen Z."/>
        </authorList>
    </citation>
    <scope>NUCLEOTIDE SEQUENCE [LARGE SCALE GENOMIC DNA]</scope>
    <source>
        <strain evidence="1">CCNUC1</strain>
    </source>
</reference>
<dbReference type="AlphaFoldDB" id="A0A5P8W3Z8"/>